<evidence type="ECO:0000313" key="7">
    <source>
        <dbReference type="EMBL" id="SMC90161.1"/>
    </source>
</evidence>
<dbReference type="PANTHER" id="PTHR42852:SF6">
    <property type="entry name" value="THIOL:DISULFIDE INTERCHANGE PROTEIN DSBE"/>
    <property type="match status" value="1"/>
</dbReference>
<dbReference type="SUPFAM" id="SSF52833">
    <property type="entry name" value="Thioredoxin-like"/>
    <property type="match status" value="1"/>
</dbReference>
<dbReference type="EMBL" id="FWXT01000002">
    <property type="protein sequence ID" value="SMC90161.1"/>
    <property type="molecule type" value="Genomic_DNA"/>
</dbReference>
<feature type="chain" id="PRO_5012981026" evidence="5">
    <location>
        <begin position="22"/>
        <end position="447"/>
    </location>
</feature>
<feature type="signal peptide" evidence="5">
    <location>
        <begin position="1"/>
        <end position="21"/>
    </location>
</feature>
<evidence type="ECO:0000256" key="1">
    <source>
        <dbReference type="ARBA" id="ARBA00004196"/>
    </source>
</evidence>
<dbReference type="InterPro" id="IPR036249">
    <property type="entry name" value="Thioredoxin-like_sf"/>
</dbReference>
<dbReference type="Proteomes" id="UP000192756">
    <property type="component" value="Unassembled WGS sequence"/>
</dbReference>
<dbReference type="InterPro" id="IPR013766">
    <property type="entry name" value="Thioredoxin_domain"/>
</dbReference>
<dbReference type="GO" id="GO:0016491">
    <property type="term" value="F:oxidoreductase activity"/>
    <property type="evidence" value="ECO:0007669"/>
    <property type="project" value="InterPro"/>
</dbReference>
<dbReference type="STRING" id="151894.SAMN04488524_3408"/>
<protein>
    <submittedName>
        <fullName evidence="7">Redoxin</fullName>
    </submittedName>
</protein>
<dbReference type="InterPro" id="IPR013740">
    <property type="entry name" value="Redoxin"/>
</dbReference>
<gene>
    <name evidence="7" type="ORF">SAMN04488524_3408</name>
</gene>
<dbReference type="OrthoDB" id="1095575at2"/>
<dbReference type="InterPro" id="IPR050553">
    <property type="entry name" value="Thioredoxin_ResA/DsbE_sf"/>
</dbReference>
<dbReference type="Gene3D" id="3.40.30.10">
    <property type="entry name" value="Glutaredoxin"/>
    <property type="match status" value="1"/>
</dbReference>
<dbReference type="GO" id="GO:0030313">
    <property type="term" value="C:cell envelope"/>
    <property type="evidence" value="ECO:0007669"/>
    <property type="project" value="UniProtKB-SubCell"/>
</dbReference>
<keyword evidence="8" id="KW-1185">Reference proteome</keyword>
<keyword evidence="2" id="KW-0201">Cytochrome c-type biogenesis</keyword>
<keyword evidence="3" id="KW-1015">Disulfide bond</keyword>
<accession>A0A1W2CY65</accession>
<dbReference type="AlphaFoldDB" id="A0A1W2CY65"/>
<name>A0A1W2CY65_9SPHI</name>
<dbReference type="Pfam" id="PF08534">
    <property type="entry name" value="Redoxin"/>
    <property type="match status" value="1"/>
</dbReference>
<dbReference type="RefSeq" id="WP_084240191.1">
    <property type="nucleotide sequence ID" value="NZ_FWXT01000002.1"/>
</dbReference>
<evidence type="ECO:0000256" key="4">
    <source>
        <dbReference type="ARBA" id="ARBA00023284"/>
    </source>
</evidence>
<evidence type="ECO:0000259" key="6">
    <source>
        <dbReference type="PROSITE" id="PS51352"/>
    </source>
</evidence>
<keyword evidence="4" id="KW-0676">Redox-active center</keyword>
<reference evidence="8" key="1">
    <citation type="submission" date="2017-04" db="EMBL/GenBank/DDBJ databases">
        <authorList>
            <person name="Varghese N."/>
            <person name="Submissions S."/>
        </authorList>
    </citation>
    <scope>NUCLEOTIDE SEQUENCE [LARGE SCALE GENOMIC DNA]</scope>
    <source>
        <strain evidence="8">DSM 12126</strain>
    </source>
</reference>
<evidence type="ECO:0000313" key="8">
    <source>
        <dbReference type="Proteomes" id="UP000192756"/>
    </source>
</evidence>
<dbReference type="PROSITE" id="PS51352">
    <property type="entry name" value="THIOREDOXIN_2"/>
    <property type="match status" value="1"/>
</dbReference>
<organism evidence="7 8">
    <name type="scientific">Pedobacter africanus</name>
    <dbReference type="NCBI Taxonomy" id="151894"/>
    <lineage>
        <taxon>Bacteria</taxon>
        <taxon>Pseudomonadati</taxon>
        <taxon>Bacteroidota</taxon>
        <taxon>Sphingobacteriia</taxon>
        <taxon>Sphingobacteriales</taxon>
        <taxon>Sphingobacteriaceae</taxon>
        <taxon>Pedobacter</taxon>
    </lineage>
</organism>
<keyword evidence="5" id="KW-0732">Signal</keyword>
<evidence type="ECO:0000256" key="2">
    <source>
        <dbReference type="ARBA" id="ARBA00022748"/>
    </source>
</evidence>
<dbReference type="PANTHER" id="PTHR42852">
    <property type="entry name" value="THIOL:DISULFIDE INTERCHANGE PROTEIN DSBE"/>
    <property type="match status" value="1"/>
</dbReference>
<feature type="domain" description="Thioredoxin" evidence="6">
    <location>
        <begin position="309"/>
        <end position="447"/>
    </location>
</feature>
<proteinExistence type="predicted"/>
<dbReference type="GO" id="GO:0017004">
    <property type="term" value="P:cytochrome complex assembly"/>
    <property type="evidence" value="ECO:0007669"/>
    <property type="project" value="UniProtKB-KW"/>
</dbReference>
<evidence type="ECO:0000256" key="5">
    <source>
        <dbReference type="SAM" id="SignalP"/>
    </source>
</evidence>
<comment type="subcellular location">
    <subcellularLocation>
        <location evidence="1">Cell envelope</location>
    </subcellularLocation>
</comment>
<dbReference type="CDD" id="cd02966">
    <property type="entry name" value="TlpA_like_family"/>
    <property type="match status" value="1"/>
</dbReference>
<evidence type="ECO:0000256" key="3">
    <source>
        <dbReference type="ARBA" id="ARBA00023157"/>
    </source>
</evidence>
<sequence length="447" mass="50223">MTKRLNSLFAFCLLLTFTARAQQKAEWVHLKGELKNFSNQVQIEDLCEFQYLLPPTTDRLIVPDAQQRFDTKFKLAAPNYFRLGRNILYLSPGDDMEISVDYSNNTISTFKGKGAAANEYLRNTPFPKGGSFIEGGKNIKETPEATIAAVEALAAARTKELAATKNISPEFRRLENARIKADLINSLYSGENYGTYMLRLKDEKAKAYTESYRKAIAPKVALYSKNFVDASLMKLVVYRDIADELVKQGGKPEDLQQIKDWYSAYSLVREMQKESDKSKLNDFIPKLTAIKTSGYRKASNQMLSRLMAFGKGDTPIDFVAKDIDGKSVSLSSLKGKVIYIDLWAIWCGPCMEEMPHFEKLKLKYKDNPDVAFVSLSIDDTEAPWKANVAARKATGLQWNINRNQLQPYNIVGIPRILLIGKDFKIADMNAALPSDAKAAAAINKLLN</sequence>